<comment type="caution">
    <text evidence="5">The sequence shown here is derived from an EMBL/GenBank/DDBJ whole genome shotgun (WGS) entry which is preliminary data.</text>
</comment>
<dbReference type="InterPro" id="IPR036770">
    <property type="entry name" value="Ankyrin_rpt-contain_sf"/>
</dbReference>
<protein>
    <submittedName>
        <fullName evidence="5">Ankyrin repeat protein</fullName>
    </submittedName>
</protein>
<sequence>MNDLLDLFGLPDLDQVEEENGNVDSGDIEVLEVKDLIDLFNTSFLEEINGEEIKSDIEDKINDIKNNQKMISRIALNSTTILTIKEEKLKNNNFLELFWKKSLSLAEQDLNLNLARYAACQFLQCIEDKNILTWELILALIAKLEHIQTEDNNDIYDNLKKHYYNLLQEHENNFHKLDEDYDSSSPFAKIILLIVDLLKEGEDSITVNNLMLLKLKLERLNLNVEDQITLEEFYGYLIETPRMLHLLYQHFSSEGLENLDLFEAPIVKGVEKLFNLDNKERNIYNSLVQELEESGVKYEERYIKLRLLRKYLMNEAFVDINTEVEIFKFTVELLINLNLIWDYSVNEIIEEDIEGISNIEVLNKSEDNNARDQVEDAIDKVISKERIHSVKNDLDNKTEVAKDIKESDAEVAASQLNMKSENINDALNEAPIQKEEVNQVDDLETEASIAEDKEANKLDMISERVSKDLNKVSIEEDKDELDNTDKSIRDVERSNTEEHLEVISEKESSDSITESNKNNQEDEIESNQVEESTEKDEDSKLEENKVDQTRDRRKGQQLILRIRENNFKEAMDLLDNGADVSVSDTKNRTALIYAAKFESVDLVVALIEAGADVNARDNRGKTALFEAISSDNVEIVKLLLDAGVDLNVKYRGHNALEMAVMWQRLEIVELLKQEIDL</sequence>
<feature type="compositionally biased region" description="Basic and acidic residues" evidence="4">
    <location>
        <begin position="476"/>
        <end position="509"/>
    </location>
</feature>
<organism evidence="5 6">
    <name type="scientific">Orenia marismortui</name>
    <dbReference type="NCBI Taxonomy" id="46469"/>
    <lineage>
        <taxon>Bacteria</taxon>
        <taxon>Bacillati</taxon>
        <taxon>Bacillota</taxon>
        <taxon>Clostridia</taxon>
        <taxon>Halanaerobiales</taxon>
        <taxon>Halobacteroidaceae</taxon>
        <taxon>Orenia</taxon>
    </lineage>
</organism>
<dbReference type="PROSITE" id="PS50088">
    <property type="entry name" value="ANK_REPEAT"/>
    <property type="match status" value="2"/>
</dbReference>
<name>A0A4R8GSX6_9FIRM</name>
<reference evidence="5 6" key="1">
    <citation type="submission" date="2019-03" db="EMBL/GenBank/DDBJ databases">
        <title>Subsurface microbial communities from deep shales in Ohio and West Virginia, USA.</title>
        <authorList>
            <person name="Wrighton K."/>
        </authorList>
    </citation>
    <scope>NUCLEOTIDE SEQUENCE [LARGE SCALE GENOMIC DNA]</scope>
    <source>
        <strain evidence="5 6">MSL 6dP</strain>
    </source>
</reference>
<feature type="repeat" description="ANK" evidence="3">
    <location>
        <begin position="619"/>
        <end position="651"/>
    </location>
</feature>
<evidence type="ECO:0000313" key="5">
    <source>
        <dbReference type="EMBL" id="TDX49035.1"/>
    </source>
</evidence>
<dbReference type="Gene3D" id="1.25.40.20">
    <property type="entry name" value="Ankyrin repeat-containing domain"/>
    <property type="match status" value="1"/>
</dbReference>
<dbReference type="SMART" id="SM00248">
    <property type="entry name" value="ANK"/>
    <property type="match status" value="3"/>
</dbReference>
<accession>A0A4R8GSX6</accession>
<dbReference type="EMBL" id="SOEG01000022">
    <property type="protein sequence ID" value="TDX49035.1"/>
    <property type="molecule type" value="Genomic_DNA"/>
</dbReference>
<evidence type="ECO:0000256" key="4">
    <source>
        <dbReference type="SAM" id="MobiDB-lite"/>
    </source>
</evidence>
<evidence type="ECO:0000256" key="3">
    <source>
        <dbReference type="PROSITE-ProRule" id="PRU00023"/>
    </source>
</evidence>
<dbReference type="AlphaFoldDB" id="A0A4R8GSX6"/>
<dbReference type="Pfam" id="PF12796">
    <property type="entry name" value="Ank_2"/>
    <property type="match status" value="1"/>
</dbReference>
<keyword evidence="2 3" id="KW-0040">ANK repeat</keyword>
<feature type="repeat" description="ANK" evidence="3">
    <location>
        <begin position="586"/>
        <end position="618"/>
    </location>
</feature>
<dbReference type="InterPro" id="IPR002110">
    <property type="entry name" value="Ankyrin_rpt"/>
</dbReference>
<keyword evidence="6" id="KW-1185">Reference proteome</keyword>
<feature type="region of interest" description="Disordered" evidence="4">
    <location>
        <begin position="476"/>
        <end position="553"/>
    </location>
</feature>
<evidence type="ECO:0000256" key="1">
    <source>
        <dbReference type="ARBA" id="ARBA00022737"/>
    </source>
</evidence>
<dbReference type="SUPFAM" id="SSF48403">
    <property type="entry name" value="Ankyrin repeat"/>
    <property type="match status" value="1"/>
</dbReference>
<keyword evidence="1" id="KW-0677">Repeat</keyword>
<evidence type="ECO:0000256" key="2">
    <source>
        <dbReference type="ARBA" id="ARBA00023043"/>
    </source>
</evidence>
<dbReference type="PANTHER" id="PTHR24173:SF74">
    <property type="entry name" value="ANKYRIN REPEAT DOMAIN-CONTAINING PROTEIN 16"/>
    <property type="match status" value="1"/>
</dbReference>
<gene>
    <name evidence="5" type="ORF">C7959_12250</name>
</gene>
<dbReference type="PANTHER" id="PTHR24173">
    <property type="entry name" value="ANKYRIN REPEAT CONTAINING"/>
    <property type="match status" value="1"/>
</dbReference>
<evidence type="ECO:0000313" key="6">
    <source>
        <dbReference type="Proteomes" id="UP000295832"/>
    </source>
</evidence>
<dbReference type="STRING" id="926561.GCA_000379025_00663"/>
<dbReference type="PROSITE" id="PS50297">
    <property type="entry name" value="ANK_REP_REGION"/>
    <property type="match status" value="2"/>
</dbReference>
<dbReference type="Proteomes" id="UP000295832">
    <property type="component" value="Unassembled WGS sequence"/>
</dbReference>
<proteinExistence type="predicted"/>
<dbReference type="RefSeq" id="WP_134117682.1">
    <property type="nucleotide sequence ID" value="NZ_SOEG01000022.1"/>
</dbReference>
<feature type="compositionally biased region" description="Basic and acidic residues" evidence="4">
    <location>
        <begin position="537"/>
        <end position="550"/>
    </location>
</feature>